<feature type="transmembrane region" description="Helical" evidence="1">
    <location>
        <begin position="66"/>
        <end position="87"/>
    </location>
</feature>
<gene>
    <name evidence="2" type="ORF">TEA_002068</name>
    <name evidence="3" type="ORF">TEA_002073</name>
</gene>
<sequence>MISVMDAVISNDAKSRSSTQVIRTRFLETILIISFLFAAFLLVIPYQYENGNPVPTVIFNGIPSSGFHAFVVSLLYAFTGALTALLIHDTTAGSFLARFCELVSILCMTSAVSLFVWSLFTLSFPKPFMGLGRT</sequence>
<keyword evidence="4" id="KW-1185">Reference proteome</keyword>
<protein>
    <submittedName>
        <fullName evidence="2">Uncharacterized protein</fullName>
    </submittedName>
</protein>
<dbReference type="Proteomes" id="UP000306102">
    <property type="component" value="Unassembled WGS sequence"/>
</dbReference>
<reference evidence="2 4" key="1">
    <citation type="journal article" date="2018" name="Proc. Natl. Acad. Sci. U.S.A.">
        <title>Draft genome sequence of Camellia sinensis var. sinensis provides insights into the evolution of the tea genome and tea quality.</title>
        <authorList>
            <person name="Wei C."/>
            <person name="Yang H."/>
            <person name="Wang S."/>
            <person name="Zhao J."/>
            <person name="Liu C."/>
            <person name="Gao L."/>
            <person name="Xia E."/>
            <person name="Lu Y."/>
            <person name="Tai Y."/>
            <person name="She G."/>
            <person name="Sun J."/>
            <person name="Cao H."/>
            <person name="Tong W."/>
            <person name="Gao Q."/>
            <person name="Li Y."/>
            <person name="Deng W."/>
            <person name="Jiang X."/>
            <person name="Wang W."/>
            <person name="Chen Q."/>
            <person name="Zhang S."/>
            <person name="Li H."/>
            <person name="Wu J."/>
            <person name="Wang P."/>
            <person name="Li P."/>
            <person name="Shi C."/>
            <person name="Zheng F."/>
            <person name="Jian J."/>
            <person name="Huang B."/>
            <person name="Shan D."/>
            <person name="Shi M."/>
            <person name="Fang C."/>
            <person name="Yue Y."/>
            <person name="Li F."/>
            <person name="Li D."/>
            <person name="Wei S."/>
            <person name="Han B."/>
            <person name="Jiang C."/>
            <person name="Yin Y."/>
            <person name="Xia T."/>
            <person name="Zhang Z."/>
            <person name="Bennetzen J.L."/>
            <person name="Zhao S."/>
            <person name="Wan X."/>
        </authorList>
    </citation>
    <scope>NUCLEOTIDE SEQUENCE [LARGE SCALE GENOMIC DNA]</scope>
    <source>
        <strain evidence="4">cv. Shuchazao</strain>
        <tissue evidence="2">Leaf</tissue>
    </source>
</reference>
<dbReference type="EMBL" id="SDRB02011615">
    <property type="protein sequence ID" value="THG00691.1"/>
    <property type="molecule type" value="Genomic_DNA"/>
</dbReference>
<dbReference type="EMBL" id="SDRB02011615">
    <property type="protein sequence ID" value="THG00686.1"/>
    <property type="molecule type" value="Genomic_DNA"/>
</dbReference>
<feature type="transmembrane region" description="Helical" evidence="1">
    <location>
        <begin position="26"/>
        <end position="46"/>
    </location>
</feature>
<evidence type="ECO:0000313" key="3">
    <source>
        <dbReference type="EMBL" id="THG00691.1"/>
    </source>
</evidence>
<keyword evidence="1" id="KW-0472">Membrane</keyword>
<dbReference type="AlphaFoldDB" id="A0A4S4DFW4"/>
<organism evidence="2 4">
    <name type="scientific">Camellia sinensis var. sinensis</name>
    <name type="common">China tea</name>
    <dbReference type="NCBI Taxonomy" id="542762"/>
    <lineage>
        <taxon>Eukaryota</taxon>
        <taxon>Viridiplantae</taxon>
        <taxon>Streptophyta</taxon>
        <taxon>Embryophyta</taxon>
        <taxon>Tracheophyta</taxon>
        <taxon>Spermatophyta</taxon>
        <taxon>Magnoliopsida</taxon>
        <taxon>eudicotyledons</taxon>
        <taxon>Gunneridae</taxon>
        <taxon>Pentapetalae</taxon>
        <taxon>asterids</taxon>
        <taxon>Ericales</taxon>
        <taxon>Theaceae</taxon>
        <taxon>Camellia</taxon>
    </lineage>
</organism>
<feature type="transmembrane region" description="Helical" evidence="1">
    <location>
        <begin position="99"/>
        <end position="120"/>
    </location>
</feature>
<reference evidence="2" key="2">
    <citation type="submission" date="2019-04" db="EMBL/GenBank/DDBJ databases">
        <authorList>
            <person name="Wei C."/>
            <person name="Yang H."/>
            <person name="Wang S."/>
            <person name="Gao L."/>
            <person name="Liu C."/>
            <person name="Zhao J."/>
            <person name="Xia E."/>
            <person name="Wan X."/>
        </authorList>
    </citation>
    <scope>NUCLEOTIDE SEQUENCE</scope>
    <source>
        <tissue evidence="2">Leaf</tissue>
    </source>
</reference>
<name>A0A4S4DFW4_CAMSN</name>
<keyword evidence="1" id="KW-0812">Transmembrane</keyword>
<accession>A0A4S4DFW4</accession>
<evidence type="ECO:0000313" key="4">
    <source>
        <dbReference type="Proteomes" id="UP000306102"/>
    </source>
</evidence>
<comment type="caution">
    <text evidence="2">The sequence shown here is derived from an EMBL/GenBank/DDBJ whole genome shotgun (WGS) entry which is preliminary data.</text>
</comment>
<proteinExistence type="predicted"/>
<evidence type="ECO:0000256" key="1">
    <source>
        <dbReference type="SAM" id="Phobius"/>
    </source>
</evidence>
<evidence type="ECO:0000313" key="2">
    <source>
        <dbReference type="EMBL" id="THG00686.1"/>
    </source>
</evidence>
<keyword evidence="1" id="KW-1133">Transmembrane helix</keyword>